<gene>
    <name evidence="1" type="ORF">POF43_007785</name>
    <name evidence="2" type="ORF">POF50_007770</name>
</gene>
<dbReference type="AlphaFoldDB" id="A0AA90GW83"/>
<keyword evidence="3" id="KW-1185">Reference proteome</keyword>
<dbReference type="EMBL" id="JAAGKO020000007">
    <property type="protein sequence ID" value="MDI5962612.1"/>
    <property type="molecule type" value="Genomic_DNA"/>
</dbReference>
<protein>
    <submittedName>
        <fullName evidence="2">Uncharacterized protein</fullName>
    </submittedName>
</protein>
<organism evidence="2">
    <name type="scientific">Streptantibioticus silvisoli</name>
    <dbReference type="NCBI Taxonomy" id="2705255"/>
    <lineage>
        <taxon>Bacteria</taxon>
        <taxon>Bacillati</taxon>
        <taxon>Actinomycetota</taxon>
        <taxon>Actinomycetes</taxon>
        <taxon>Kitasatosporales</taxon>
        <taxon>Streptomycetaceae</taxon>
        <taxon>Streptantibioticus</taxon>
    </lineage>
</organism>
<reference evidence="2 3" key="1">
    <citation type="submission" date="2023-05" db="EMBL/GenBank/DDBJ databases">
        <title>Streptantibioticus silvisoli sp. nov., acidotolerant actinomycetes 1 from pine litter.</title>
        <authorList>
            <person name="Swiecimska M."/>
            <person name="Golinska P."/>
            <person name="Sangal V."/>
            <person name="Wachnowicz B."/>
            <person name="Goodfellow M."/>
        </authorList>
    </citation>
    <scope>NUCLEOTIDE SEQUENCE</scope>
    <source>
        <strain evidence="2">SL13</strain>
        <strain evidence="1 3">SL54</strain>
    </source>
</reference>
<evidence type="ECO:0000313" key="1">
    <source>
        <dbReference type="EMBL" id="MDI5962612.1"/>
    </source>
</evidence>
<accession>A0AA90GW83</accession>
<proteinExistence type="predicted"/>
<dbReference type="EMBL" id="JABXJJ020000008">
    <property type="protein sequence ID" value="MDI5969243.1"/>
    <property type="molecule type" value="Genomic_DNA"/>
</dbReference>
<evidence type="ECO:0000313" key="2">
    <source>
        <dbReference type="EMBL" id="MDI5969243.1"/>
    </source>
</evidence>
<name>A0AA90GW83_9ACTN</name>
<dbReference type="Proteomes" id="UP001156398">
    <property type="component" value="Unassembled WGS sequence"/>
</dbReference>
<sequence>MGRHHQFHADHGGHSITVTVRSGVSREVDLLVDGKEVVHLAPRGAGTTLVAGELPDDPPLPFRVTVHQPRFGSGLPQCTLLLGGVETPLPERAVA</sequence>
<comment type="caution">
    <text evidence="2">The sequence shown here is derived from an EMBL/GenBank/DDBJ whole genome shotgun (WGS) entry which is preliminary data.</text>
</comment>
<evidence type="ECO:0000313" key="3">
    <source>
        <dbReference type="Proteomes" id="UP001156398"/>
    </source>
</evidence>
<dbReference type="RefSeq" id="WP_271316012.1">
    <property type="nucleotide sequence ID" value="NZ_JAAGKO020000007.1"/>
</dbReference>